<dbReference type="PANTHER" id="PTHR43328:SF1">
    <property type="entry name" value="N-ACETYLTRANSFERASE DOMAIN-CONTAINING PROTEIN"/>
    <property type="match status" value="1"/>
</dbReference>
<dbReference type="OrthoDB" id="6293260at2"/>
<dbReference type="RefSeq" id="WP_074928086.1">
    <property type="nucleotide sequence ID" value="NZ_FOWR01000033.1"/>
</dbReference>
<keyword evidence="2" id="KW-0808">Transferase</keyword>
<name>A0A1I5UPL2_9GAMM</name>
<dbReference type="Proteomes" id="UP000182692">
    <property type="component" value="Unassembled WGS sequence"/>
</dbReference>
<dbReference type="AlphaFoldDB" id="A0A1I5UPL2"/>
<dbReference type="InterPro" id="IPR000182">
    <property type="entry name" value="GNAT_dom"/>
</dbReference>
<proteinExistence type="predicted"/>
<accession>A0A1I5UPL2</accession>
<dbReference type="STRING" id="1121869.SAMN03084138_03685"/>
<gene>
    <name evidence="2" type="ORF">SAMN03084138_03685</name>
</gene>
<dbReference type="Gene3D" id="3.40.630.30">
    <property type="match status" value="1"/>
</dbReference>
<reference evidence="2 3" key="1">
    <citation type="submission" date="2016-10" db="EMBL/GenBank/DDBJ databases">
        <authorList>
            <person name="de Groot N.N."/>
        </authorList>
    </citation>
    <scope>NUCLEOTIDE SEQUENCE [LARGE SCALE GENOMIC DNA]</scope>
    <source>
        <strain evidence="2 3">DSM 15893</strain>
    </source>
</reference>
<dbReference type="GO" id="GO:0016747">
    <property type="term" value="F:acyltransferase activity, transferring groups other than amino-acyl groups"/>
    <property type="evidence" value="ECO:0007669"/>
    <property type="project" value="InterPro"/>
</dbReference>
<dbReference type="PROSITE" id="PS51186">
    <property type="entry name" value="GNAT"/>
    <property type="match status" value="1"/>
</dbReference>
<dbReference type="PANTHER" id="PTHR43328">
    <property type="entry name" value="ACETYLTRANSFERASE-RELATED"/>
    <property type="match status" value="1"/>
</dbReference>
<dbReference type="Pfam" id="PF13302">
    <property type="entry name" value="Acetyltransf_3"/>
    <property type="match status" value="1"/>
</dbReference>
<sequence length="196" mass="21313">MTYSSMTYSNVTFPNIAFQTPRLTAAALSSSALPHAKSTLSTELATLLTSVVKRHLPPDLQAVSDAESALRWLEQTLEDCQFVAVRLAEDDALVGFFLLYVEVDAQRGGQPRLASPHYSLRLGYVVAETFQGQGLASEMVEGLVAWCQTSGVVSSLSGGAEADNLPSIKVLEKNGFVRERNDEFHQGNTVFLTLML</sequence>
<dbReference type="GeneID" id="35874055"/>
<dbReference type="SUPFAM" id="SSF55729">
    <property type="entry name" value="Acyl-CoA N-acyltransferases (Nat)"/>
    <property type="match status" value="1"/>
</dbReference>
<feature type="domain" description="N-acetyltransferase" evidence="1">
    <location>
        <begin position="51"/>
        <end position="196"/>
    </location>
</feature>
<organism evidence="2 3">
    <name type="scientific">Enterovibrio norvegicus DSM 15893</name>
    <dbReference type="NCBI Taxonomy" id="1121869"/>
    <lineage>
        <taxon>Bacteria</taxon>
        <taxon>Pseudomonadati</taxon>
        <taxon>Pseudomonadota</taxon>
        <taxon>Gammaproteobacteria</taxon>
        <taxon>Vibrionales</taxon>
        <taxon>Vibrionaceae</taxon>
        <taxon>Enterovibrio</taxon>
    </lineage>
</organism>
<evidence type="ECO:0000313" key="3">
    <source>
        <dbReference type="Proteomes" id="UP000182692"/>
    </source>
</evidence>
<dbReference type="EMBL" id="FOWR01000033">
    <property type="protein sequence ID" value="SFP97234.1"/>
    <property type="molecule type" value="Genomic_DNA"/>
</dbReference>
<protein>
    <submittedName>
        <fullName evidence="2">Protein N-acetyltransferase, RimJ/RimL family</fullName>
    </submittedName>
</protein>
<evidence type="ECO:0000259" key="1">
    <source>
        <dbReference type="PROSITE" id="PS51186"/>
    </source>
</evidence>
<dbReference type="CDD" id="cd04301">
    <property type="entry name" value="NAT_SF"/>
    <property type="match status" value="1"/>
</dbReference>
<evidence type="ECO:0000313" key="2">
    <source>
        <dbReference type="EMBL" id="SFP97234.1"/>
    </source>
</evidence>
<dbReference type="InterPro" id="IPR016181">
    <property type="entry name" value="Acyl_CoA_acyltransferase"/>
</dbReference>